<accession>A0ABP8JTD4</accession>
<keyword evidence="5 6" id="KW-0949">S-adenosyl-L-methionine</keyword>
<protein>
    <recommendedName>
        <fullName evidence="6">S-adenosyl-L-methionine-dependent methyltransferase</fullName>
        <ecNumber evidence="6">2.1.1.-</ecNumber>
    </recommendedName>
</protein>
<evidence type="ECO:0000256" key="3">
    <source>
        <dbReference type="ARBA" id="ARBA00022603"/>
    </source>
</evidence>
<dbReference type="GO" id="GO:0008168">
    <property type="term" value="F:methyltransferase activity"/>
    <property type="evidence" value="ECO:0007669"/>
    <property type="project" value="UniProtKB-KW"/>
</dbReference>
<name>A0ABP8JTD4_9ACTN</name>
<dbReference type="InterPro" id="IPR007213">
    <property type="entry name" value="Ppm1/Ppm2/Tcmp"/>
</dbReference>
<dbReference type="PANTHER" id="PTHR43619">
    <property type="entry name" value="S-ADENOSYL-L-METHIONINE-DEPENDENT METHYLTRANSFERASE YKTD-RELATED"/>
    <property type="match status" value="1"/>
</dbReference>
<keyword evidence="3 6" id="KW-0489">Methyltransferase</keyword>
<sequence>MRTDDDTWDINSSVGLTAIGVAAMRAIETHRDDAVFHDPYAELLVAETDSPFAPMLAEVLAGRDPFAGSDGDGPVSDGGADRLAAMRSRMGGFMVARTWFFDDYFTRAVESGIRQVVILASGLDARAYRMTWPVGTVVYELDLPDVLAFKAAALGRHGVSATVDRRAVAIDLRRDWPAALRSAGFDPGTPTAWLAEGLVRYLPSDAVVALASNIAALSAPGSRFAGNFSTASATAAEATRSEQTREFNRLGIALTPGDLIYAEDDRVDLEAWLAEHGWNPEVEDCADVLDRLGRESTPDGRALLAGRKLFTATAP</sequence>
<evidence type="ECO:0000256" key="6">
    <source>
        <dbReference type="RuleBase" id="RU362030"/>
    </source>
</evidence>
<dbReference type="Gene3D" id="3.40.50.150">
    <property type="entry name" value="Vaccinia Virus protein VP39"/>
    <property type="match status" value="1"/>
</dbReference>
<evidence type="ECO:0000256" key="2">
    <source>
        <dbReference type="ARBA" id="ARBA00008138"/>
    </source>
</evidence>
<dbReference type="EMBL" id="BAABFR010000045">
    <property type="protein sequence ID" value="GAA4395778.1"/>
    <property type="molecule type" value="Genomic_DNA"/>
</dbReference>
<comment type="caution">
    <text evidence="7">The sequence shown here is derived from an EMBL/GenBank/DDBJ whole genome shotgun (WGS) entry which is preliminary data.</text>
</comment>
<dbReference type="EC" id="2.1.1.-" evidence="6"/>
<dbReference type="InterPro" id="IPR011610">
    <property type="entry name" value="SAM_mthyl_Trfase_ML2640-like"/>
</dbReference>
<organism evidence="7 8">
    <name type="scientific">Tsukamurella soli</name>
    <dbReference type="NCBI Taxonomy" id="644556"/>
    <lineage>
        <taxon>Bacteria</taxon>
        <taxon>Bacillati</taxon>
        <taxon>Actinomycetota</taxon>
        <taxon>Actinomycetes</taxon>
        <taxon>Mycobacteriales</taxon>
        <taxon>Tsukamurellaceae</taxon>
        <taxon>Tsukamurella</taxon>
    </lineage>
</organism>
<proteinExistence type="inferred from homology"/>
<dbReference type="PANTHER" id="PTHR43619:SF2">
    <property type="entry name" value="S-ADENOSYL-L-METHIONINE-DEPENDENT METHYLTRANSFERASES SUPERFAMILY PROTEIN"/>
    <property type="match status" value="1"/>
</dbReference>
<keyword evidence="4" id="KW-0808">Transferase</keyword>
<dbReference type="SUPFAM" id="SSF53335">
    <property type="entry name" value="S-adenosyl-L-methionine-dependent methyltransferases"/>
    <property type="match status" value="1"/>
</dbReference>
<dbReference type="InterPro" id="IPR029063">
    <property type="entry name" value="SAM-dependent_MTases_sf"/>
</dbReference>
<dbReference type="GO" id="GO:0032259">
    <property type="term" value="P:methylation"/>
    <property type="evidence" value="ECO:0007669"/>
    <property type="project" value="UniProtKB-KW"/>
</dbReference>
<comment type="similarity">
    <text evidence="2 6">Belongs to the UPF0677 family.</text>
</comment>
<keyword evidence="8" id="KW-1185">Reference proteome</keyword>
<evidence type="ECO:0000313" key="8">
    <source>
        <dbReference type="Proteomes" id="UP001500635"/>
    </source>
</evidence>
<gene>
    <name evidence="7" type="ORF">GCM10023147_29380</name>
</gene>
<evidence type="ECO:0000313" key="7">
    <source>
        <dbReference type="EMBL" id="GAA4395778.1"/>
    </source>
</evidence>
<evidence type="ECO:0000256" key="1">
    <source>
        <dbReference type="ARBA" id="ARBA00003907"/>
    </source>
</evidence>
<evidence type="ECO:0000256" key="4">
    <source>
        <dbReference type="ARBA" id="ARBA00022679"/>
    </source>
</evidence>
<dbReference type="NCBIfam" id="TIGR00027">
    <property type="entry name" value="mthyl_TIGR00027"/>
    <property type="match status" value="1"/>
</dbReference>
<evidence type="ECO:0000256" key="5">
    <source>
        <dbReference type="ARBA" id="ARBA00022691"/>
    </source>
</evidence>
<dbReference type="Pfam" id="PF04072">
    <property type="entry name" value="LCM"/>
    <property type="match status" value="1"/>
</dbReference>
<reference evidence="8" key="1">
    <citation type="journal article" date="2019" name="Int. J. Syst. Evol. Microbiol.">
        <title>The Global Catalogue of Microorganisms (GCM) 10K type strain sequencing project: providing services to taxonomists for standard genome sequencing and annotation.</title>
        <authorList>
            <consortium name="The Broad Institute Genomics Platform"/>
            <consortium name="The Broad Institute Genome Sequencing Center for Infectious Disease"/>
            <person name="Wu L."/>
            <person name="Ma J."/>
        </authorList>
    </citation>
    <scope>NUCLEOTIDE SEQUENCE [LARGE SCALE GENOMIC DNA]</scope>
    <source>
        <strain evidence="8">JCM 17688</strain>
    </source>
</reference>
<comment type="function">
    <text evidence="1 6">Exhibits S-adenosyl-L-methionine-dependent methyltransferase activity.</text>
</comment>
<dbReference type="RefSeq" id="WP_344997228.1">
    <property type="nucleotide sequence ID" value="NZ_BAABFR010000045.1"/>
</dbReference>
<dbReference type="Proteomes" id="UP001500635">
    <property type="component" value="Unassembled WGS sequence"/>
</dbReference>